<dbReference type="Gene3D" id="3.40.50.1820">
    <property type="entry name" value="alpha/beta hydrolase"/>
    <property type="match status" value="1"/>
</dbReference>
<gene>
    <name evidence="3" type="ORF">JCGZ_14825</name>
</gene>
<evidence type="ECO:0000313" key="3">
    <source>
        <dbReference type="EMBL" id="KDP31600.1"/>
    </source>
</evidence>
<dbReference type="InterPro" id="IPR029058">
    <property type="entry name" value="AB_hydrolase_fold"/>
</dbReference>
<organism evidence="3 4">
    <name type="scientific">Jatropha curcas</name>
    <name type="common">Barbados nut</name>
    <dbReference type="NCBI Taxonomy" id="180498"/>
    <lineage>
        <taxon>Eukaryota</taxon>
        <taxon>Viridiplantae</taxon>
        <taxon>Streptophyta</taxon>
        <taxon>Embryophyta</taxon>
        <taxon>Tracheophyta</taxon>
        <taxon>Spermatophyta</taxon>
        <taxon>Magnoliopsida</taxon>
        <taxon>eudicotyledons</taxon>
        <taxon>Gunneridae</taxon>
        <taxon>Pentapetalae</taxon>
        <taxon>rosids</taxon>
        <taxon>fabids</taxon>
        <taxon>Malpighiales</taxon>
        <taxon>Euphorbiaceae</taxon>
        <taxon>Crotonoideae</taxon>
        <taxon>Jatropheae</taxon>
        <taxon>Jatropha</taxon>
    </lineage>
</organism>
<protein>
    <recommendedName>
        <fullName evidence="2">Alpha/beta hydrolase fold-3 domain-containing protein</fullName>
    </recommendedName>
</protein>
<comment type="similarity">
    <text evidence="1">Belongs to the 'GDXG' lipolytic enzyme family.</text>
</comment>
<dbReference type="OrthoDB" id="408631at2759"/>
<evidence type="ECO:0000313" key="4">
    <source>
        <dbReference type="Proteomes" id="UP000027138"/>
    </source>
</evidence>
<feature type="domain" description="Alpha/beta hydrolase fold-3" evidence="2">
    <location>
        <begin position="93"/>
        <end position="310"/>
    </location>
</feature>
<dbReference type="InterPro" id="IPR013094">
    <property type="entry name" value="AB_hydrolase_3"/>
</dbReference>
<reference evidence="3 4" key="1">
    <citation type="journal article" date="2014" name="PLoS ONE">
        <title>Global Analysis of Gene Expression Profiles in Physic Nut (Jatropha curcas L.) Seedlings Exposed to Salt Stress.</title>
        <authorList>
            <person name="Zhang L."/>
            <person name="Zhang C."/>
            <person name="Wu P."/>
            <person name="Chen Y."/>
            <person name="Li M."/>
            <person name="Jiang H."/>
            <person name="Wu G."/>
        </authorList>
    </citation>
    <scope>NUCLEOTIDE SEQUENCE [LARGE SCALE GENOMIC DNA]</scope>
    <source>
        <strain evidence="4">cv. GZQX0401</strain>
        <tissue evidence="3">Young leaves</tissue>
    </source>
</reference>
<accession>A0A067KH62</accession>
<dbReference type="PANTHER" id="PTHR23024:SF434">
    <property type="entry name" value="ALPHA_BETA HYDROLASE FOLD-3 DOMAIN-CONTAINING PROTEIN"/>
    <property type="match status" value="1"/>
</dbReference>
<dbReference type="EMBL" id="KK914612">
    <property type="protein sequence ID" value="KDP31600.1"/>
    <property type="molecule type" value="Genomic_DNA"/>
</dbReference>
<sequence>MSSKLKSSPRLPLKTRLILATFSLATSTARRSNYTINRNFIKLFDPKAPSSAKPINDVSSFDITIDPNHNLWFRLYVPATNSSRSTIYSLPVVVYFHGGGFCFLAADSKQFDQFCRRLAKEIPAVVISVNYRLAPEYKCPSQYDDGFDALKFIDCMNFENFSTKVDLEWCFIAGDSAGGNVAHHVTVKAGEYEFSNLDVIGLIAIQPFFGGEERTESEMRLTGSPGLSLDRADWYWKAFLPEEADRNHPAVNVFGPNGADISELHFPATLVCVGGFDILQDWQMKYYEWLKKCGKEVYLVEYPNVIHGFYCMSELPESSLLISEIRTFIRKQTASS</sequence>
<dbReference type="InterPro" id="IPR050466">
    <property type="entry name" value="Carboxylest/Gibb_receptor"/>
</dbReference>
<keyword evidence="4" id="KW-1185">Reference proteome</keyword>
<dbReference type="Proteomes" id="UP000027138">
    <property type="component" value="Unassembled WGS sequence"/>
</dbReference>
<evidence type="ECO:0000256" key="1">
    <source>
        <dbReference type="ARBA" id="ARBA00010515"/>
    </source>
</evidence>
<dbReference type="KEGG" id="jcu:105640089"/>
<dbReference type="GO" id="GO:0009860">
    <property type="term" value="P:pollen tube growth"/>
    <property type="evidence" value="ECO:0007669"/>
    <property type="project" value="TreeGrafter"/>
</dbReference>
<dbReference type="GO" id="GO:0052689">
    <property type="term" value="F:carboxylic ester hydrolase activity"/>
    <property type="evidence" value="ECO:0007669"/>
    <property type="project" value="TreeGrafter"/>
</dbReference>
<evidence type="ECO:0000259" key="2">
    <source>
        <dbReference type="Pfam" id="PF07859"/>
    </source>
</evidence>
<dbReference type="SUPFAM" id="SSF53474">
    <property type="entry name" value="alpha/beta-Hydrolases"/>
    <property type="match status" value="1"/>
</dbReference>
<dbReference type="PANTHER" id="PTHR23024">
    <property type="entry name" value="ARYLACETAMIDE DEACETYLASE"/>
    <property type="match status" value="1"/>
</dbReference>
<proteinExistence type="inferred from homology"/>
<dbReference type="AlphaFoldDB" id="A0A067KH62"/>
<name>A0A067KH62_JATCU</name>
<dbReference type="Pfam" id="PF07859">
    <property type="entry name" value="Abhydrolase_3"/>
    <property type="match status" value="1"/>
</dbReference>